<dbReference type="SUPFAM" id="SSF46785">
    <property type="entry name" value="Winged helix' DNA-binding domain"/>
    <property type="match status" value="1"/>
</dbReference>
<evidence type="ECO:0000313" key="8">
    <source>
        <dbReference type="EMBL" id="MBO0475473.1"/>
    </source>
</evidence>
<keyword evidence="9" id="KW-1185">Reference proteome</keyword>
<keyword evidence="4" id="KW-0805">Transcription regulation</keyword>
<dbReference type="InterPro" id="IPR036390">
    <property type="entry name" value="WH_DNA-bd_sf"/>
</dbReference>
<keyword evidence="3" id="KW-0663">Pyridoxal phosphate</keyword>
<dbReference type="PROSITE" id="PS50949">
    <property type="entry name" value="HTH_GNTR"/>
    <property type="match status" value="1"/>
</dbReference>
<dbReference type="InterPro" id="IPR051446">
    <property type="entry name" value="HTH_trans_reg/aminotransferase"/>
</dbReference>
<dbReference type="Proteomes" id="UP000664857">
    <property type="component" value="Unassembled WGS sequence"/>
</dbReference>
<keyword evidence="2 8" id="KW-0032">Aminotransferase</keyword>
<dbReference type="InterPro" id="IPR000524">
    <property type="entry name" value="Tscrpt_reg_HTH_GntR"/>
</dbReference>
<dbReference type="SUPFAM" id="SSF53383">
    <property type="entry name" value="PLP-dependent transferases"/>
    <property type="match status" value="1"/>
</dbReference>
<dbReference type="Gene3D" id="1.10.10.10">
    <property type="entry name" value="Winged helix-like DNA-binding domain superfamily/Winged helix DNA-binding domain"/>
    <property type="match status" value="1"/>
</dbReference>
<evidence type="ECO:0000256" key="5">
    <source>
        <dbReference type="ARBA" id="ARBA00023125"/>
    </source>
</evidence>
<accession>A0ABS3HQL2</accession>
<dbReference type="InterPro" id="IPR015421">
    <property type="entry name" value="PyrdxlP-dep_Trfase_major"/>
</dbReference>
<comment type="similarity">
    <text evidence="1">In the C-terminal section; belongs to the class-I pyridoxal-phosphate-dependent aminotransferase family.</text>
</comment>
<evidence type="ECO:0000256" key="3">
    <source>
        <dbReference type="ARBA" id="ARBA00022898"/>
    </source>
</evidence>
<evidence type="ECO:0000259" key="7">
    <source>
        <dbReference type="PROSITE" id="PS50949"/>
    </source>
</evidence>
<evidence type="ECO:0000256" key="2">
    <source>
        <dbReference type="ARBA" id="ARBA00022576"/>
    </source>
</evidence>
<reference evidence="8 9" key="1">
    <citation type="submission" date="2021-03" db="EMBL/GenBank/DDBJ databases">
        <title>Enterococcal diversity collection.</title>
        <authorList>
            <person name="Gilmore M.S."/>
            <person name="Schwartzman J."/>
            <person name="Van Tyne D."/>
            <person name="Martin M."/>
            <person name="Earl A.M."/>
            <person name="Manson A.L."/>
            <person name="Straub T."/>
            <person name="Salamzade R."/>
            <person name="Saavedra J."/>
            <person name="Lebreton F."/>
            <person name="Prichula J."/>
            <person name="Schaufler K."/>
            <person name="Gaca A."/>
            <person name="Sgardioli B."/>
            <person name="Wagenaar J."/>
            <person name="Strong T."/>
        </authorList>
    </citation>
    <scope>NUCLEOTIDE SEQUENCE [LARGE SCALE GENOMIC DNA]</scope>
    <source>
        <strain evidence="8 9">DIV0080</strain>
    </source>
</reference>
<dbReference type="EMBL" id="JAFLVX010000002">
    <property type="protein sequence ID" value="MBO0475473.1"/>
    <property type="molecule type" value="Genomic_DNA"/>
</dbReference>
<evidence type="ECO:0000256" key="4">
    <source>
        <dbReference type="ARBA" id="ARBA00023015"/>
    </source>
</evidence>
<dbReference type="Pfam" id="PF00155">
    <property type="entry name" value="Aminotran_1_2"/>
    <property type="match status" value="1"/>
</dbReference>
<keyword evidence="6" id="KW-0804">Transcription</keyword>
<comment type="caution">
    <text evidence="8">The sequence shown here is derived from an EMBL/GenBank/DDBJ whole genome shotgun (WGS) entry which is preliminary data.</text>
</comment>
<dbReference type="CDD" id="cd00609">
    <property type="entry name" value="AAT_like"/>
    <property type="match status" value="1"/>
</dbReference>
<evidence type="ECO:0000313" key="9">
    <source>
        <dbReference type="Proteomes" id="UP000664857"/>
    </source>
</evidence>
<gene>
    <name evidence="8" type="ORF">DOK76_00240</name>
</gene>
<dbReference type="GO" id="GO:0008483">
    <property type="term" value="F:transaminase activity"/>
    <property type="evidence" value="ECO:0007669"/>
    <property type="project" value="UniProtKB-KW"/>
</dbReference>
<protein>
    <submittedName>
        <fullName evidence="8">PLP-dependent aminotransferase family protein</fullName>
    </submittedName>
</protein>
<dbReference type="SMART" id="SM00345">
    <property type="entry name" value="HTH_GNTR"/>
    <property type="match status" value="1"/>
</dbReference>
<sequence length="446" mass="51666">MEKYLQISQDILNSMREGEYKSGDKLPSINQLSKEYNCSRGTVIRAYLNLKEQQFVYVKNKSGYYSSFIPERSKKSTGYHLESGNPLMGTFHIPYAKQSLSLALEAYQMESLDADVVGVSNVVKQLTKTLSNMGIYTKEDSLFLTMGIQQTVYTLFKMKFPNNRKNILLEEPTYRFVVDIFLETPHENIYTIKRTKDGFDLLELEAIFKTKEIKFFYLTPRNHNPLGTTLSVNQRNKIVALAQEYDVYIAEDDYFLDANYIPNYTTLHYLASGKNCIFLGSFTKILPYLRIGFVIVPAELQEFYHAAVDKIMHTAYYTPPLISQSMLGILIQNNFLEKNKSMINSELKNKIKMIKKCIAHWDKTIVNYTGFDGYYSSIQFKDNFSIDQLIENLKKLNIFVVSNISNYFFKQHFDNSIRISIAKVTAKEISEAFPIIYEEIIKLNVD</sequence>
<evidence type="ECO:0000256" key="1">
    <source>
        <dbReference type="ARBA" id="ARBA00005384"/>
    </source>
</evidence>
<dbReference type="RefSeq" id="WP_206964068.1">
    <property type="nucleotide sequence ID" value="NZ_JAFLVX010000002.1"/>
</dbReference>
<organism evidence="8 9">
    <name type="scientific">Candidatus Vagococcus giribetii</name>
    <dbReference type="NCBI Taxonomy" id="2230876"/>
    <lineage>
        <taxon>Bacteria</taxon>
        <taxon>Bacillati</taxon>
        <taxon>Bacillota</taxon>
        <taxon>Bacilli</taxon>
        <taxon>Lactobacillales</taxon>
        <taxon>Enterococcaceae</taxon>
        <taxon>Vagococcus</taxon>
    </lineage>
</organism>
<dbReference type="PANTHER" id="PTHR46577:SF1">
    <property type="entry name" value="HTH-TYPE TRANSCRIPTIONAL REGULATORY PROTEIN GABR"/>
    <property type="match status" value="1"/>
</dbReference>
<keyword evidence="5" id="KW-0238">DNA-binding</keyword>
<feature type="domain" description="HTH gntR-type" evidence="7">
    <location>
        <begin position="1"/>
        <end position="69"/>
    </location>
</feature>
<dbReference type="Pfam" id="PF00392">
    <property type="entry name" value="GntR"/>
    <property type="match status" value="1"/>
</dbReference>
<evidence type="ECO:0000256" key="6">
    <source>
        <dbReference type="ARBA" id="ARBA00023163"/>
    </source>
</evidence>
<dbReference type="CDD" id="cd07377">
    <property type="entry name" value="WHTH_GntR"/>
    <property type="match status" value="1"/>
</dbReference>
<dbReference type="Gene3D" id="3.40.640.10">
    <property type="entry name" value="Type I PLP-dependent aspartate aminotransferase-like (Major domain)"/>
    <property type="match status" value="1"/>
</dbReference>
<dbReference type="PANTHER" id="PTHR46577">
    <property type="entry name" value="HTH-TYPE TRANSCRIPTIONAL REGULATORY PROTEIN GABR"/>
    <property type="match status" value="1"/>
</dbReference>
<dbReference type="InterPro" id="IPR004839">
    <property type="entry name" value="Aminotransferase_I/II_large"/>
</dbReference>
<name>A0ABS3HQL2_9ENTE</name>
<dbReference type="InterPro" id="IPR015424">
    <property type="entry name" value="PyrdxlP-dep_Trfase"/>
</dbReference>
<keyword evidence="2 8" id="KW-0808">Transferase</keyword>
<proteinExistence type="inferred from homology"/>
<dbReference type="InterPro" id="IPR036388">
    <property type="entry name" value="WH-like_DNA-bd_sf"/>
</dbReference>